<keyword evidence="3" id="KW-0548">Nucleotidyltransferase</keyword>
<keyword evidence="2" id="KW-0808">Transferase</keyword>
<dbReference type="GO" id="GO:0003677">
    <property type="term" value="F:DNA binding"/>
    <property type="evidence" value="ECO:0007669"/>
    <property type="project" value="InterPro"/>
</dbReference>
<dbReference type="Proteomes" id="UP000479051">
    <property type="component" value="Segment"/>
</dbReference>
<keyword evidence="5" id="KW-0235">DNA replication</keyword>
<sequence>MNITCDWKEPFLLEQKVSYIISNQAKHGCNFDERKARWFVHVLTEKILKIDIELIPMLPVMLHKGSTYNAPFKMNGKPKAFVQRYMDNHNLSEDIIGGPFSGVWFTPFDPSKSARVKSVMLDLGWIPTEWNTKRKDFNPWKYKNKLNSCSYRTFLRDHCTYEEAKYYDEEVMSFIDANFRGKSKNYMRAILYALGFDMRRTPTFDQIKKKLLLTTDWPTSPKITEDSFDSLDEEDSRALTLLKERMVWSHRRSLIIGLIENVRSDGKLSGEANPCATPTARMRHKIIVNIPAAGAPFGEECRSLFIGNRRDGASDHVVKKLTDEMVKTGKFKRVGYTNYYVEFDSKKNKWDDELHKCSVLVRKNHDAFVGGDGAGLELRMLTHYLIAVSKMLLEEAKESGNKDKIIYYQKALDSALEYREVLLTGDIHSHNQRLAGLPTRKSAKTFIYAFLYGAGDANLGGQLGGGKEEGAKLRETFLRECPCIPVLIDWVQDFAKANGYVPAIDGRKLIMRRDSNGNVMAHKALNTLLQAAGSITMKVAMCFLHGWNERDNLDANQVIMMHDEFQFTVKWEDVDQLRKNIDSCVARAGIYLNMECPLASDSMLGGSWLDTH</sequence>
<evidence type="ECO:0000256" key="2">
    <source>
        <dbReference type="ARBA" id="ARBA00022679"/>
    </source>
</evidence>
<evidence type="ECO:0000313" key="8">
    <source>
        <dbReference type="EMBL" id="BBU72770.1"/>
    </source>
</evidence>
<dbReference type="KEGG" id="vg:55603558"/>
<dbReference type="Gene3D" id="3.30.70.370">
    <property type="match status" value="1"/>
</dbReference>
<evidence type="ECO:0000259" key="7">
    <source>
        <dbReference type="SMART" id="SM00482"/>
    </source>
</evidence>
<evidence type="ECO:0000313" key="9">
    <source>
        <dbReference type="Proteomes" id="UP000479051"/>
    </source>
</evidence>
<dbReference type="PANTHER" id="PTHR10133">
    <property type="entry name" value="DNA POLYMERASE I"/>
    <property type="match status" value="1"/>
</dbReference>
<dbReference type="GO" id="GO:0006302">
    <property type="term" value="P:double-strand break repair"/>
    <property type="evidence" value="ECO:0007669"/>
    <property type="project" value="TreeGrafter"/>
</dbReference>
<dbReference type="EMBL" id="LC519601">
    <property type="protein sequence ID" value="BBU72770.1"/>
    <property type="molecule type" value="Genomic_DNA"/>
</dbReference>
<feature type="domain" description="DNA-directed DNA polymerase family A palm" evidence="7">
    <location>
        <begin position="351"/>
        <end position="573"/>
    </location>
</feature>
<dbReference type="InterPro" id="IPR002298">
    <property type="entry name" value="DNA_polymerase_A"/>
</dbReference>
<name>A0A679FLB8_9CAUD</name>
<dbReference type="RefSeq" id="YP_009833503.1">
    <property type="nucleotide sequence ID" value="NC_048664.1"/>
</dbReference>
<dbReference type="Pfam" id="PF00476">
    <property type="entry name" value="DNA_pol_A"/>
    <property type="match status" value="1"/>
</dbReference>
<dbReference type="EC" id="2.7.7.7" evidence="1"/>
<keyword evidence="4" id="KW-0239">DNA-directed DNA polymerase</keyword>
<dbReference type="SMART" id="SM00482">
    <property type="entry name" value="POLAc"/>
    <property type="match status" value="1"/>
</dbReference>
<dbReference type="InterPro" id="IPR001098">
    <property type="entry name" value="DNA-dir_DNA_pol_A_palm_dom"/>
</dbReference>
<comment type="catalytic activity">
    <reaction evidence="6">
        <text>DNA(n) + a 2'-deoxyribonucleoside 5'-triphosphate = DNA(n+1) + diphosphate</text>
        <dbReference type="Rhea" id="RHEA:22508"/>
        <dbReference type="Rhea" id="RHEA-COMP:17339"/>
        <dbReference type="Rhea" id="RHEA-COMP:17340"/>
        <dbReference type="ChEBI" id="CHEBI:33019"/>
        <dbReference type="ChEBI" id="CHEBI:61560"/>
        <dbReference type="ChEBI" id="CHEBI:173112"/>
        <dbReference type="EC" id="2.7.7.7"/>
    </reaction>
</comment>
<dbReference type="GO" id="GO:0003887">
    <property type="term" value="F:DNA-directed DNA polymerase activity"/>
    <property type="evidence" value="ECO:0007669"/>
    <property type="project" value="UniProtKB-KW"/>
</dbReference>
<dbReference type="SUPFAM" id="SSF56672">
    <property type="entry name" value="DNA/RNA polymerases"/>
    <property type="match status" value="1"/>
</dbReference>
<evidence type="ECO:0000256" key="6">
    <source>
        <dbReference type="ARBA" id="ARBA00049244"/>
    </source>
</evidence>
<dbReference type="PROSITE" id="PS00447">
    <property type="entry name" value="DNA_POLYMERASE_A"/>
    <property type="match status" value="1"/>
</dbReference>
<evidence type="ECO:0000256" key="4">
    <source>
        <dbReference type="ARBA" id="ARBA00022932"/>
    </source>
</evidence>
<organism evidence="8 9">
    <name type="scientific">Cronobacter phage vB_CsaP_009</name>
    <dbReference type="NCBI Taxonomy" id="2699738"/>
    <lineage>
        <taxon>Viruses</taxon>
        <taxon>Duplodnaviria</taxon>
        <taxon>Heunggongvirae</taxon>
        <taxon>Uroviricota</taxon>
        <taxon>Caudoviricetes</taxon>
        <taxon>Grimontviridae</taxon>
        <taxon>Privateervirus</taxon>
        <taxon>Privateervirus pv009</taxon>
    </lineage>
</organism>
<accession>A0A679FLB8</accession>
<evidence type="ECO:0000256" key="5">
    <source>
        <dbReference type="ARBA" id="ARBA00023109"/>
    </source>
</evidence>
<dbReference type="GeneID" id="55603558"/>
<keyword evidence="5" id="KW-1194">Viral DNA replication</keyword>
<evidence type="ECO:0000256" key="3">
    <source>
        <dbReference type="ARBA" id="ARBA00022695"/>
    </source>
</evidence>
<evidence type="ECO:0000256" key="1">
    <source>
        <dbReference type="ARBA" id="ARBA00012417"/>
    </source>
</evidence>
<dbReference type="InterPro" id="IPR019760">
    <property type="entry name" value="DNA-dir_DNA_pol_A_CS"/>
</dbReference>
<dbReference type="PANTHER" id="PTHR10133:SF62">
    <property type="entry name" value="DNA POLYMERASE THETA"/>
    <property type="match status" value="1"/>
</dbReference>
<keyword evidence="9" id="KW-1185">Reference proteome</keyword>
<dbReference type="GO" id="GO:0039693">
    <property type="term" value="P:viral DNA genome replication"/>
    <property type="evidence" value="ECO:0007669"/>
    <property type="project" value="UniProtKB-KW"/>
</dbReference>
<dbReference type="GO" id="GO:0006261">
    <property type="term" value="P:DNA-templated DNA replication"/>
    <property type="evidence" value="ECO:0007669"/>
    <property type="project" value="InterPro"/>
</dbReference>
<reference evidence="8 9" key="1">
    <citation type="submission" date="2020-01" db="EMBL/GenBank/DDBJ databases">
        <title>Isolation, characterization and genomic analysis of a lytic bacteriophage vB_CsaP_009 infecting Cronobacter.</title>
        <authorList>
            <person name="Soleimani-Delfan A."/>
            <person name="Shahin K."/>
            <person name="Barazandeh M."/>
            <person name="Komijani M."/>
        </authorList>
    </citation>
    <scope>NUCLEOTIDE SEQUENCE [LARGE SCALE GENOMIC DNA]</scope>
</reference>
<protein>
    <recommendedName>
        <fullName evidence="1">DNA-directed DNA polymerase</fullName>
        <ecNumber evidence="1">2.7.7.7</ecNumber>
    </recommendedName>
</protein>
<dbReference type="InterPro" id="IPR043502">
    <property type="entry name" value="DNA/RNA_pol_sf"/>
</dbReference>
<proteinExistence type="predicted"/>